<evidence type="ECO:0000313" key="2">
    <source>
        <dbReference type="EMBL" id="MFA9462634.1"/>
    </source>
</evidence>
<evidence type="ECO:0000259" key="1">
    <source>
        <dbReference type="Pfam" id="PF12770"/>
    </source>
</evidence>
<feature type="domain" description="CHAT" evidence="1">
    <location>
        <begin position="2"/>
        <end position="62"/>
    </location>
</feature>
<dbReference type="RefSeq" id="WP_373657423.1">
    <property type="nucleotide sequence ID" value="NZ_JBGUAW010000031.1"/>
</dbReference>
<accession>A0ABV4TZV5</accession>
<dbReference type="Pfam" id="PF12770">
    <property type="entry name" value="CHAT"/>
    <property type="match status" value="1"/>
</dbReference>
<evidence type="ECO:0000313" key="3">
    <source>
        <dbReference type="Proteomes" id="UP001575181"/>
    </source>
</evidence>
<comment type="caution">
    <text evidence="2">The sequence shown here is derived from an EMBL/GenBank/DDBJ whole genome shotgun (WGS) entry which is preliminary data.</text>
</comment>
<gene>
    <name evidence="2" type="ORF">ACERLL_17710</name>
</gene>
<dbReference type="Proteomes" id="UP001575181">
    <property type="component" value="Unassembled WGS sequence"/>
</dbReference>
<protein>
    <submittedName>
        <fullName evidence="2">CHAT domain-containing protein</fullName>
    </submittedName>
</protein>
<organism evidence="2 3">
    <name type="scientific">Thiohalorhabdus methylotrophus</name>
    <dbReference type="NCBI Taxonomy" id="3242694"/>
    <lineage>
        <taxon>Bacteria</taxon>
        <taxon>Pseudomonadati</taxon>
        <taxon>Pseudomonadota</taxon>
        <taxon>Gammaproteobacteria</taxon>
        <taxon>Thiohalorhabdales</taxon>
        <taxon>Thiohalorhabdaceae</taxon>
        <taxon>Thiohalorhabdus</taxon>
    </lineage>
</organism>
<reference evidence="2 3" key="1">
    <citation type="submission" date="2024-08" db="EMBL/GenBank/DDBJ databases">
        <title>Whole-genome sequencing of halo(alkali)philic microorganisms from hypersaline lakes.</title>
        <authorList>
            <person name="Sorokin D.Y."/>
            <person name="Merkel A.Y."/>
            <person name="Messina E."/>
            <person name="Yakimov M."/>
        </authorList>
    </citation>
    <scope>NUCLEOTIDE SEQUENCE [LARGE SCALE GENOMIC DNA]</scope>
    <source>
        <strain evidence="2 3">Cl-TMA</strain>
    </source>
</reference>
<name>A0ABV4TZV5_9GAMM</name>
<dbReference type="InterPro" id="IPR024983">
    <property type="entry name" value="CHAT_dom"/>
</dbReference>
<dbReference type="EMBL" id="JBGUAW010000031">
    <property type="protein sequence ID" value="MFA9462634.1"/>
    <property type="molecule type" value="Genomic_DNA"/>
</dbReference>
<keyword evidence="3" id="KW-1185">Reference proteome</keyword>
<sequence>MRLAVLSACSTGNGEQIAGEGLVGVSRAFLTAGIQGVVASLWPVDSAATVALRQEKLEGNRPTRPLKAKDAEAPAENAGAYFWSPFILMTLGH</sequence>
<proteinExistence type="predicted"/>